<dbReference type="EMBL" id="JAAGWG010000016">
    <property type="protein sequence ID" value="NEK86489.1"/>
    <property type="molecule type" value="Genomic_DNA"/>
</dbReference>
<organism evidence="3 4">
    <name type="scientific">Blastococcus saxobsidens</name>
    <dbReference type="NCBI Taxonomy" id="138336"/>
    <lineage>
        <taxon>Bacteria</taxon>
        <taxon>Bacillati</taxon>
        <taxon>Actinomycetota</taxon>
        <taxon>Actinomycetes</taxon>
        <taxon>Geodermatophilales</taxon>
        <taxon>Geodermatophilaceae</taxon>
        <taxon>Blastococcus</taxon>
    </lineage>
</organism>
<dbReference type="AlphaFoldDB" id="A0A6L9W3Y1"/>
<reference evidence="3 4" key="1">
    <citation type="submission" date="2019-12" db="EMBL/GenBank/DDBJ databases">
        <title>the WGS of Blastococcus saxobsidens 67B17.</title>
        <authorList>
            <person name="Jiang Z."/>
        </authorList>
    </citation>
    <scope>NUCLEOTIDE SEQUENCE [LARGE SCALE GENOMIC DNA]</scope>
    <source>
        <strain evidence="3 4">67B17</strain>
    </source>
</reference>
<name>A0A6L9W3Y1_9ACTN</name>
<dbReference type="RefSeq" id="WP_163205520.1">
    <property type="nucleotide sequence ID" value="NZ_JAAGWG010000016.1"/>
</dbReference>
<evidence type="ECO:0000313" key="4">
    <source>
        <dbReference type="Proteomes" id="UP000479241"/>
    </source>
</evidence>
<proteinExistence type="predicted"/>
<protein>
    <submittedName>
        <fullName evidence="3">Uncharacterized protein</fullName>
    </submittedName>
</protein>
<keyword evidence="2" id="KW-0472">Membrane</keyword>
<evidence type="ECO:0000256" key="1">
    <source>
        <dbReference type="SAM" id="MobiDB-lite"/>
    </source>
</evidence>
<accession>A0A6L9W3Y1</accession>
<gene>
    <name evidence="3" type="ORF">GCU60_12105</name>
</gene>
<comment type="caution">
    <text evidence="3">The sequence shown here is derived from an EMBL/GenBank/DDBJ whole genome shotgun (WGS) entry which is preliminary data.</text>
</comment>
<keyword evidence="2" id="KW-0812">Transmembrane</keyword>
<evidence type="ECO:0000313" key="3">
    <source>
        <dbReference type="EMBL" id="NEK86489.1"/>
    </source>
</evidence>
<feature type="compositionally biased region" description="Basic residues" evidence="1">
    <location>
        <begin position="8"/>
        <end position="17"/>
    </location>
</feature>
<feature type="compositionally biased region" description="Basic and acidic residues" evidence="1">
    <location>
        <begin position="18"/>
        <end position="36"/>
    </location>
</feature>
<dbReference type="Proteomes" id="UP000479241">
    <property type="component" value="Unassembled WGS sequence"/>
</dbReference>
<evidence type="ECO:0000256" key="2">
    <source>
        <dbReference type="SAM" id="Phobius"/>
    </source>
</evidence>
<keyword evidence="2" id="KW-1133">Transmembrane helix</keyword>
<sequence>MSVTSHHGPSRVRRPRLHERPARGERPADERADRARSRPQPASDVRTWLIAVVVIGIVLLAFTGMVVLTALAGGDTFLS</sequence>
<feature type="transmembrane region" description="Helical" evidence="2">
    <location>
        <begin position="48"/>
        <end position="72"/>
    </location>
</feature>
<feature type="region of interest" description="Disordered" evidence="1">
    <location>
        <begin position="1"/>
        <end position="43"/>
    </location>
</feature>